<dbReference type="SUPFAM" id="SSF54373">
    <property type="entry name" value="FAD-linked reductases, C-terminal domain"/>
    <property type="match status" value="1"/>
</dbReference>
<name>A0A9Q8ZDV1_CURCL</name>
<feature type="transmembrane region" description="Helical" evidence="3">
    <location>
        <begin position="273"/>
        <end position="299"/>
    </location>
</feature>
<proteinExistence type="inferred from homology"/>
<evidence type="ECO:0000313" key="7">
    <source>
        <dbReference type="Proteomes" id="UP001056012"/>
    </source>
</evidence>
<dbReference type="PROSITE" id="PS00624">
    <property type="entry name" value="GMC_OXRED_2"/>
    <property type="match status" value="1"/>
</dbReference>
<dbReference type="InterPro" id="IPR007867">
    <property type="entry name" value="GMC_OxRtase_C"/>
</dbReference>
<dbReference type="Pfam" id="PF00732">
    <property type="entry name" value="GMC_oxred_N"/>
    <property type="match status" value="1"/>
</dbReference>
<dbReference type="EMBL" id="CP089277">
    <property type="protein sequence ID" value="USP78898.1"/>
    <property type="molecule type" value="Genomic_DNA"/>
</dbReference>
<dbReference type="InterPro" id="IPR036188">
    <property type="entry name" value="FAD/NAD-bd_sf"/>
</dbReference>
<keyword evidence="2" id="KW-0285">Flavoprotein</keyword>
<evidence type="ECO:0000313" key="6">
    <source>
        <dbReference type="EMBL" id="USP78898.1"/>
    </source>
</evidence>
<dbReference type="SUPFAM" id="SSF51905">
    <property type="entry name" value="FAD/NAD(P)-binding domain"/>
    <property type="match status" value="1"/>
</dbReference>
<keyword evidence="3" id="KW-0472">Membrane</keyword>
<protein>
    <submittedName>
        <fullName evidence="6">GMC oxidoreductase</fullName>
    </submittedName>
</protein>
<dbReference type="PROSITE" id="PS00623">
    <property type="entry name" value="GMC_OXRED_1"/>
    <property type="match status" value="1"/>
</dbReference>
<feature type="transmembrane region" description="Helical" evidence="3">
    <location>
        <begin position="200"/>
        <end position="222"/>
    </location>
</feature>
<dbReference type="GO" id="GO:0050660">
    <property type="term" value="F:flavin adenine dinucleotide binding"/>
    <property type="evidence" value="ECO:0007669"/>
    <property type="project" value="InterPro"/>
</dbReference>
<comment type="similarity">
    <text evidence="1 2">Belongs to the GMC oxidoreductase family.</text>
</comment>
<feature type="transmembrane region" description="Helical" evidence="3">
    <location>
        <begin position="37"/>
        <end position="54"/>
    </location>
</feature>
<feature type="domain" description="Glucose-methanol-choline oxidoreductase N-terminal" evidence="4">
    <location>
        <begin position="410"/>
        <end position="433"/>
    </location>
</feature>
<accession>A0A9Q8ZDV1</accession>
<keyword evidence="3" id="KW-0812">Transmembrane</keyword>
<gene>
    <name evidence="6" type="ORF">yc1106_06172</name>
</gene>
<organism evidence="6 7">
    <name type="scientific">Curvularia clavata</name>
    <dbReference type="NCBI Taxonomy" id="95742"/>
    <lineage>
        <taxon>Eukaryota</taxon>
        <taxon>Fungi</taxon>
        <taxon>Dikarya</taxon>
        <taxon>Ascomycota</taxon>
        <taxon>Pezizomycotina</taxon>
        <taxon>Dothideomycetes</taxon>
        <taxon>Pleosporomycetidae</taxon>
        <taxon>Pleosporales</taxon>
        <taxon>Pleosporineae</taxon>
        <taxon>Pleosporaceae</taxon>
        <taxon>Curvularia</taxon>
    </lineage>
</organism>
<evidence type="ECO:0000259" key="4">
    <source>
        <dbReference type="PROSITE" id="PS00623"/>
    </source>
</evidence>
<dbReference type="PANTHER" id="PTHR11552:SF115">
    <property type="entry name" value="DEHYDROGENASE XPTC-RELATED"/>
    <property type="match status" value="1"/>
</dbReference>
<dbReference type="GO" id="GO:0016614">
    <property type="term" value="F:oxidoreductase activity, acting on CH-OH group of donors"/>
    <property type="evidence" value="ECO:0007669"/>
    <property type="project" value="InterPro"/>
</dbReference>
<feature type="domain" description="Glucose-methanol-choline oxidoreductase N-terminal" evidence="5">
    <location>
        <begin position="586"/>
        <end position="600"/>
    </location>
</feature>
<dbReference type="VEuPathDB" id="FungiDB:yc1106_06172"/>
<keyword evidence="2" id="KW-0274">FAD</keyword>
<reference evidence="6" key="1">
    <citation type="submission" date="2021-12" db="EMBL/GenBank/DDBJ databases">
        <title>Curvularia clavata genome.</title>
        <authorList>
            <person name="Cao Y."/>
        </authorList>
    </citation>
    <scope>NUCLEOTIDE SEQUENCE</scope>
    <source>
        <strain evidence="6">Yc1106</strain>
    </source>
</reference>
<sequence>MAGQASASSDEFTAVIGLLLQNPPDPNEPAPVWNRKGTVYGITITLQVLSWLFVATRLHTRIRVVREPGLDDVFVVLAALFNLVSLIAFLCSMNYGMGHHIIYIFPVLEKTMMFLYLTNAGYHTTTVMIKISLLLQYLRMFRNGTRRIVSIVLLGVVVVWGLVFIFMAWFPCFPVAGFWNKTLGAKCYGFGYRTADEAKISVLAFAGSNMMFDIAVFAIPLTEYFRKDLRRKELMAMTGLFTFGAIAVLMAILRLWTTFRHNKESLQSFDFVFWYPEVLIISFLEVSFAIMCASMPIFWPTIVASFGQIFVTNEVRVTSHERLGSDSQENIELRRAIGGGTAGVSLATRLSEALPKSCILVVEAGPDGRGEEKIYIPGLRGSTFGSAYDWSLPTVPQTAANNRSIRHNRGKVLGGSSALNLLAWNRATIKEYDAWEELGNPGWSWSRMYPAMLKTENFQCQNGSPQYGADGIGYGGPVQVALIENPPPHLEACVPTMNSLEVEGNLESLNGNNLGVMYQPATYRVSNHTRSYSVDYLPMAGGNLIFMFNTTVHKVQLNGNGPKATGVILTDGTAIKASKEVIVSAGSLLSPKVLELSGIGQKAILEKAGIKQVVDLSGVGENLQDHLRIQATYELKPSVFGVDILKYNATRAAIELDLWRQNRTSLYQYAGSCYSFIKWKDVLGSDEELVQLARSSANMSNPIDQKKLALLADPKSGAPDLEIIFADGYTGTNGYPNNGTNGYGKQYATLLAGVQHPLARGSVHINGSDPANTPLIDPKYLGTQYDLQALTSAAKYLREVANTAPFKDLWVSEFDPGMSTQTDMEWETYVKNNVFTFYHPLGTCAMLPKKYGGVVDPQLRVYGVKNLRVVDASVIPMIISAHIQTAVYGIAERAAEMIIAEYR</sequence>
<feature type="transmembrane region" description="Helical" evidence="3">
    <location>
        <begin position="74"/>
        <end position="95"/>
    </location>
</feature>
<dbReference type="Proteomes" id="UP001056012">
    <property type="component" value="Chromosome 4"/>
</dbReference>
<dbReference type="Pfam" id="PF05199">
    <property type="entry name" value="GMC_oxred_C"/>
    <property type="match status" value="1"/>
</dbReference>
<evidence type="ECO:0000256" key="2">
    <source>
        <dbReference type="RuleBase" id="RU003968"/>
    </source>
</evidence>
<dbReference type="InterPro" id="IPR012132">
    <property type="entry name" value="GMC_OxRdtase"/>
</dbReference>
<feature type="transmembrane region" description="Helical" evidence="3">
    <location>
        <begin position="115"/>
        <end position="136"/>
    </location>
</feature>
<evidence type="ECO:0000256" key="3">
    <source>
        <dbReference type="SAM" id="Phobius"/>
    </source>
</evidence>
<keyword evidence="7" id="KW-1185">Reference proteome</keyword>
<dbReference type="Gene3D" id="3.30.560.10">
    <property type="entry name" value="Glucose Oxidase, domain 3"/>
    <property type="match status" value="1"/>
</dbReference>
<dbReference type="Gene3D" id="3.50.50.60">
    <property type="entry name" value="FAD/NAD(P)-binding domain"/>
    <property type="match status" value="1"/>
</dbReference>
<keyword evidence="3" id="KW-1133">Transmembrane helix</keyword>
<evidence type="ECO:0000256" key="1">
    <source>
        <dbReference type="ARBA" id="ARBA00010790"/>
    </source>
</evidence>
<dbReference type="InterPro" id="IPR000172">
    <property type="entry name" value="GMC_OxRdtase_N"/>
</dbReference>
<dbReference type="OrthoDB" id="269227at2759"/>
<dbReference type="Pfam" id="PF20684">
    <property type="entry name" value="Fung_rhodopsin"/>
    <property type="match status" value="1"/>
</dbReference>
<feature type="transmembrane region" description="Helical" evidence="3">
    <location>
        <begin position="148"/>
        <end position="170"/>
    </location>
</feature>
<evidence type="ECO:0000259" key="5">
    <source>
        <dbReference type="PROSITE" id="PS00624"/>
    </source>
</evidence>
<dbReference type="GO" id="GO:0044550">
    <property type="term" value="P:secondary metabolite biosynthetic process"/>
    <property type="evidence" value="ECO:0007669"/>
    <property type="project" value="TreeGrafter"/>
</dbReference>
<dbReference type="AlphaFoldDB" id="A0A9Q8ZDV1"/>
<dbReference type="InterPro" id="IPR049326">
    <property type="entry name" value="Rhodopsin_dom_fungi"/>
</dbReference>
<feature type="transmembrane region" description="Helical" evidence="3">
    <location>
        <begin position="234"/>
        <end position="253"/>
    </location>
</feature>
<dbReference type="PANTHER" id="PTHR11552">
    <property type="entry name" value="GLUCOSE-METHANOL-CHOLINE GMC OXIDOREDUCTASE"/>
    <property type="match status" value="1"/>
</dbReference>